<organism evidence="1 2">
    <name type="scientific">Aspergillus coremiiformis</name>
    <dbReference type="NCBI Taxonomy" id="138285"/>
    <lineage>
        <taxon>Eukaryota</taxon>
        <taxon>Fungi</taxon>
        <taxon>Dikarya</taxon>
        <taxon>Ascomycota</taxon>
        <taxon>Pezizomycotina</taxon>
        <taxon>Eurotiomycetes</taxon>
        <taxon>Eurotiomycetidae</taxon>
        <taxon>Eurotiales</taxon>
        <taxon>Aspergillaceae</taxon>
        <taxon>Aspergillus</taxon>
        <taxon>Aspergillus subgen. Circumdati</taxon>
    </lineage>
</organism>
<evidence type="ECO:0000313" key="2">
    <source>
        <dbReference type="Proteomes" id="UP000327118"/>
    </source>
</evidence>
<dbReference type="OrthoDB" id="6365676at2759"/>
<evidence type="ECO:0008006" key="3">
    <source>
        <dbReference type="Google" id="ProtNLM"/>
    </source>
</evidence>
<dbReference type="AlphaFoldDB" id="A0A5N6ZG92"/>
<dbReference type="InterPro" id="IPR032675">
    <property type="entry name" value="LRR_dom_sf"/>
</dbReference>
<dbReference type="EMBL" id="ML739039">
    <property type="protein sequence ID" value="KAE8356408.1"/>
    <property type="molecule type" value="Genomic_DNA"/>
</dbReference>
<dbReference type="Gene3D" id="3.80.10.10">
    <property type="entry name" value="Ribonuclease Inhibitor"/>
    <property type="match status" value="1"/>
</dbReference>
<protein>
    <recommendedName>
        <fullName evidence="3">F-box domain-containing protein</fullName>
    </recommendedName>
</protein>
<evidence type="ECO:0000313" key="1">
    <source>
        <dbReference type="EMBL" id="KAE8356408.1"/>
    </source>
</evidence>
<sequence length="346" mass="39452">MPQLPAEIILHVLECLIPPAAPVALSPRDPVTQTLMSFTLASRLTHQAAKRLLFKHCIYLDSDRRLDHVLSQLNAGDGERQPEPVGLFLAPFPYCNLEEPCVIKRVDQLLSHIGGNLRRLVIDIPLRSLHPDEDEQRLRKILRAAFVRLTRLEEFCSVRDELYLDTKETDDESEPPVWSFWPHLKRLALYNVSVEEPGFLQALRQCSNLTHLFLTRPDCLWEPIDPALKGITWWSSLQRIVIVNTAKDYELELQRCGPGWKTSFLGQITCFEDTDAAESNTPTLKAMPSLDYISVKVPPDLEDDMIDTCQEWVCQHAVAGTLWDISGASFTREHREVELPVDEHSS</sequence>
<accession>A0A5N6ZG92</accession>
<dbReference type="Proteomes" id="UP000327118">
    <property type="component" value="Unassembled WGS sequence"/>
</dbReference>
<name>A0A5N6ZG92_9EURO</name>
<gene>
    <name evidence="1" type="ORF">BDV28DRAFT_110810</name>
</gene>
<proteinExistence type="predicted"/>
<keyword evidence="2" id="KW-1185">Reference proteome</keyword>
<reference evidence="2" key="1">
    <citation type="submission" date="2019-04" db="EMBL/GenBank/DDBJ databases">
        <title>Friends and foes A comparative genomics studyof 23 Aspergillus species from section Flavi.</title>
        <authorList>
            <consortium name="DOE Joint Genome Institute"/>
            <person name="Kjaerbolling I."/>
            <person name="Vesth T."/>
            <person name="Frisvad J.C."/>
            <person name="Nybo J.L."/>
            <person name="Theobald S."/>
            <person name="Kildgaard S."/>
            <person name="Isbrandt T."/>
            <person name="Kuo A."/>
            <person name="Sato A."/>
            <person name="Lyhne E.K."/>
            <person name="Kogle M.E."/>
            <person name="Wiebenga A."/>
            <person name="Kun R.S."/>
            <person name="Lubbers R.J."/>
            <person name="Makela M.R."/>
            <person name="Barry K."/>
            <person name="Chovatia M."/>
            <person name="Clum A."/>
            <person name="Daum C."/>
            <person name="Haridas S."/>
            <person name="He G."/>
            <person name="LaButti K."/>
            <person name="Lipzen A."/>
            <person name="Mondo S."/>
            <person name="Riley R."/>
            <person name="Salamov A."/>
            <person name="Simmons B.A."/>
            <person name="Magnuson J.K."/>
            <person name="Henrissat B."/>
            <person name="Mortensen U.H."/>
            <person name="Larsen T.O."/>
            <person name="Devries R.P."/>
            <person name="Grigoriev I.V."/>
            <person name="Machida M."/>
            <person name="Baker S.E."/>
            <person name="Andersen M.R."/>
        </authorList>
    </citation>
    <scope>NUCLEOTIDE SEQUENCE [LARGE SCALE GENOMIC DNA]</scope>
    <source>
        <strain evidence="2">CBS 553.77</strain>
    </source>
</reference>